<evidence type="ECO:0000256" key="2">
    <source>
        <dbReference type="ARBA" id="ARBA00022729"/>
    </source>
</evidence>
<sequence length="787" mass="84186">MPIPSFAQLRKPLIAAALLVLALGCSLHRANKAFDEGRYDESVAEYRAALRSDPTNTKARIGIKRASQRASELHLNLARQAEMKGFSDTVLSEVRKALVLDPDNQIAQDWLIRLEEKAARDKAEADTTEDLELMKIKADAMNAIQLNPRSIDGIDLNFSRKTSLREIFATLSKASGVNIITHTSYQDQSVSIDLRGLPFQRVLDTLMLQNDLFYKVLDKNTIMIFKNSPQNREAYENQIIKTYYLSFADPQELRQTLTTLNNQLKVFTDKRTNAIIVRAKPTELAIVDQVVRTLDKGKAEVMVYFELMEVTENTLEQVGLLPVLNASDTSGTYRFGATTVNNTSGMNTNSGFTKIHTADIRVLFPNLALDFLKSNGDARMVASPNVRVASGETGEVNIGEKISTTQSQLSLPTGTTGATAGASSLLGGVGQTSFSYENVGVKIKVEPRVHNNGEVTLKIDSTVTTLKSGSTPGRPDLGQREIKTSARLRDGETAIFGGLLKDEEQKSLQGIWGLADIPLVGRLFGNTHNSKAKTDVILTIRAVLVRKPVLTEQDMAPFNPDDATSKAGPFSPVAPKKTPAPATTTKPATAVNPPATQPTAQPAPLSPAQPPAVQPPAAPPSTAPAAPPAAPPTAPPTAPAPTDTTQEKKPADAPPAPSDLVIFMSPVASEIKVGERVRVTLTVSGGGGLSSGTLELRLPPGLRLQGVTPGEFLSAENGTLEQIPGKDGALKLVFRRNPAGADAGPFATLELEGLSAGNAPVLIQSGQFLMGTNPVSGRWSNALVTVQ</sequence>
<protein>
    <recommendedName>
        <fullName evidence="12">Type II and III secretion system protein</fullName>
    </recommendedName>
</protein>
<keyword evidence="2 7" id="KW-0732">Signal</keyword>
<proteinExistence type="inferred from homology"/>
<evidence type="ECO:0000313" key="11">
    <source>
        <dbReference type="Proteomes" id="UP001165069"/>
    </source>
</evidence>
<keyword evidence="3" id="KW-0472">Membrane</keyword>
<dbReference type="SUPFAM" id="SSF48452">
    <property type="entry name" value="TPR-like"/>
    <property type="match status" value="1"/>
</dbReference>
<keyword evidence="11" id="KW-1185">Reference proteome</keyword>
<dbReference type="Pfam" id="PF03958">
    <property type="entry name" value="Secretin_N"/>
    <property type="match status" value="1"/>
</dbReference>
<keyword evidence="5" id="KW-0813">Transport</keyword>
<comment type="subcellular location">
    <subcellularLocation>
        <location evidence="5">Cell outer membrane</location>
    </subcellularLocation>
    <subcellularLocation>
        <location evidence="1">Membrane</location>
    </subcellularLocation>
</comment>
<evidence type="ECO:0000256" key="7">
    <source>
        <dbReference type="SAM" id="SignalP"/>
    </source>
</evidence>
<dbReference type="InterPro" id="IPR001775">
    <property type="entry name" value="GspD/PilQ"/>
</dbReference>
<organism evidence="10 11">
    <name type="scientific">Geothrix limicola</name>
    <dbReference type="NCBI Taxonomy" id="2927978"/>
    <lineage>
        <taxon>Bacteria</taxon>
        <taxon>Pseudomonadati</taxon>
        <taxon>Acidobacteriota</taxon>
        <taxon>Holophagae</taxon>
        <taxon>Holophagales</taxon>
        <taxon>Holophagaceae</taxon>
        <taxon>Geothrix</taxon>
    </lineage>
</organism>
<dbReference type="InterPro" id="IPR038591">
    <property type="entry name" value="NolW-like_sf"/>
</dbReference>
<evidence type="ECO:0000259" key="9">
    <source>
        <dbReference type="Pfam" id="PF03958"/>
    </source>
</evidence>
<feature type="compositionally biased region" description="Pro residues" evidence="6">
    <location>
        <begin position="604"/>
        <end position="639"/>
    </location>
</feature>
<dbReference type="RefSeq" id="WP_285577075.1">
    <property type="nucleotide sequence ID" value="NZ_BSDE01000007.1"/>
</dbReference>
<dbReference type="Gene3D" id="3.30.1370.120">
    <property type="match status" value="1"/>
</dbReference>
<name>A0ABQ5QIU1_9BACT</name>
<dbReference type="Pfam" id="PF00263">
    <property type="entry name" value="Secretin"/>
    <property type="match status" value="1"/>
</dbReference>
<evidence type="ECO:0000259" key="8">
    <source>
        <dbReference type="Pfam" id="PF00263"/>
    </source>
</evidence>
<feature type="domain" description="Type II/III secretion system secretin-like" evidence="8">
    <location>
        <begin position="372"/>
        <end position="545"/>
    </location>
</feature>
<dbReference type="PANTHER" id="PTHR30332:SF17">
    <property type="entry name" value="TYPE IV PILIATION SYSTEM PROTEIN DR_0774-RELATED"/>
    <property type="match status" value="1"/>
</dbReference>
<dbReference type="PANTHER" id="PTHR30332">
    <property type="entry name" value="PROBABLE GENERAL SECRETION PATHWAY PROTEIN D"/>
    <property type="match status" value="1"/>
</dbReference>
<dbReference type="PRINTS" id="PR00811">
    <property type="entry name" value="BCTERIALGSPD"/>
</dbReference>
<evidence type="ECO:0000313" key="10">
    <source>
        <dbReference type="EMBL" id="GLH74607.1"/>
    </source>
</evidence>
<feature type="compositionally biased region" description="Low complexity" evidence="6">
    <location>
        <begin position="573"/>
        <end position="603"/>
    </location>
</feature>
<dbReference type="InterPro" id="IPR011990">
    <property type="entry name" value="TPR-like_helical_dom_sf"/>
</dbReference>
<evidence type="ECO:0000256" key="5">
    <source>
        <dbReference type="RuleBase" id="RU004004"/>
    </source>
</evidence>
<dbReference type="InterPro" id="IPR050810">
    <property type="entry name" value="Bact_Secretion_Sys_Channel"/>
</dbReference>
<dbReference type="InterPro" id="IPR004846">
    <property type="entry name" value="T2SS/T3SS_dom"/>
</dbReference>
<feature type="signal peptide" evidence="7">
    <location>
        <begin position="1"/>
        <end position="29"/>
    </location>
</feature>
<dbReference type="InterPro" id="IPR005644">
    <property type="entry name" value="NolW-like"/>
</dbReference>
<gene>
    <name evidence="10" type="ORF">GETHLI_31090</name>
</gene>
<dbReference type="Gene3D" id="1.25.40.10">
    <property type="entry name" value="Tetratricopeptide repeat domain"/>
    <property type="match status" value="1"/>
</dbReference>
<comment type="similarity">
    <text evidence="4">Belongs to the bacterial secretin family.</text>
</comment>
<feature type="domain" description="NolW-like" evidence="9">
    <location>
        <begin position="241"/>
        <end position="298"/>
    </location>
</feature>
<reference evidence="10 11" key="1">
    <citation type="journal article" date="2023" name="Antonie Van Leeuwenhoek">
        <title>Mesoterricola silvestris gen. nov., sp. nov., Mesoterricola sediminis sp. nov., Geothrix oryzae sp. nov., Geothrix edaphica sp. nov., Geothrix rubra sp. nov., and Geothrix limicola sp. nov., six novel members of Acidobacteriota isolated from soils.</title>
        <authorList>
            <person name="Itoh H."/>
            <person name="Sugisawa Y."/>
            <person name="Mise K."/>
            <person name="Xu Z."/>
            <person name="Kuniyasu M."/>
            <person name="Ushijima N."/>
            <person name="Kawano K."/>
            <person name="Kobayashi E."/>
            <person name="Shiratori Y."/>
            <person name="Masuda Y."/>
            <person name="Senoo K."/>
        </authorList>
    </citation>
    <scope>NUCLEOTIDE SEQUENCE [LARGE SCALE GENOMIC DNA]</scope>
    <source>
        <strain evidence="10 11">Red804</strain>
    </source>
</reference>
<comment type="caution">
    <text evidence="10">The sequence shown here is derived from an EMBL/GenBank/DDBJ whole genome shotgun (WGS) entry which is preliminary data.</text>
</comment>
<dbReference type="Proteomes" id="UP001165069">
    <property type="component" value="Unassembled WGS sequence"/>
</dbReference>
<evidence type="ECO:0000256" key="3">
    <source>
        <dbReference type="ARBA" id="ARBA00023136"/>
    </source>
</evidence>
<feature type="chain" id="PRO_5046615921" description="Type II and III secretion system protein" evidence="7">
    <location>
        <begin position="30"/>
        <end position="787"/>
    </location>
</feature>
<accession>A0ABQ5QIU1</accession>
<evidence type="ECO:0008006" key="12">
    <source>
        <dbReference type="Google" id="ProtNLM"/>
    </source>
</evidence>
<dbReference type="EMBL" id="BSDE01000007">
    <property type="protein sequence ID" value="GLH74607.1"/>
    <property type="molecule type" value="Genomic_DNA"/>
</dbReference>
<evidence type="ECO:0000256" key="4">
    <source>
        <dbReference type="RuleBase" id="RU004003"/>
    </source>
</evidence>
<evidence type="ECO:0000256" key="1">
    <source>
        <dbReference type="ARBA" id="ARBA00004370"/>
    </source>
</evidence>
<evidence type="ECO:0000256" key="6">
    <source>
        <dbReference type="SAM" id="MobiDB-lite"/>
    </source>
</evidence>
<feature type="region of interest" description="Disordered" evidence="6">
    <location>
        <begin position="554"/>
        <end position="658"/>
    </location>
</feature>